<name>A0A732CY17_SALER</name>
<reference evidence="1" key="1">
    <citation type="journal article" date="2018" name="Genome Biol.">
        <title>SKESA: strategic k-mer extension for scrupulous assemblies.</title>
        <authorList>
            <person name="Souvorov A."/>
            <person name="Agarwala R."/>
            <person name="Lipman D.J."/>
        </authorList>
    </citation>
    <scope>NUCLEOTIDE SEQUENCE</scope>
    <source>
        <strain evidence="1">3475-67</strain>
    </source>
</reference>
<organism evidence="1">
    <name type="scientific">Salmonella enterica subsp. salamae serovar 18:z10:z6</name>
    <dbReference type="NCBI Taxonomy" id="1967614"/>
    <lineage>
        <taxon>Bacteria</taxon>
        <taxon>Pseudomonadati</taxon>
        <taxon>Pseudomonadota</taxon>
        <taxon>Gammaproteobacteria</taxon>
        <taxon>Enterobacterales</taxon>
        <taxon>Enterobacteriaceae</taxon>
        <taxon>Salmonella</taxon>
    </lineage>
</organism>
<dbReference type="EMBL" id="DAASCP010000033">
    <property type="protein sequence ID" value="HAE4966306.1"/>
    <property type="molecule type" value="Genomic_DNA"/>
</dbReference>
<protein>
    <submittedName>
        <fullName evidence="1">Uncharacterized protein</fullName>
    </submittedName>
</protein>
<evidence type="ECO:0000313" key="1">
    <source>
        <dbReference type="EMBL" id="HAE4966306.1"/>
    </source>
</evidence>
<accession>A0A732CY17</accession>
<gene>
    <name evidence="1" type="ORF">GNC68_004348</name>
</gene>
<sequence length="52" mass="5865">MLKELPQPGEPEAASKFVSLEKALNAVKVHLGELYEDYSIRLTDMKPEYLTA</sequence>
<reference evidence="1" key="2">
    <citation type="submission" date="2018-07" db="EMBL/GenBank/DDBJ databases">
        <authorList>
            <consortium name="NCBI Pathogen Detection Project"/>
        </authorList>
    </citation>
    <scope>NUCLEOTIDE SEQUENCE</scope>
    <source>
        <strain evidence="1">3475-67</strain>
    </source>
</reference>
<comment type="caution">
    <text evidence="1">The sequence shown here is derived from an EMBL/GenBank/DDBJ whole genome shotgun (WGS) entry which is preliminary data.</text>
</comment>
<dbReference type="AlphaFoldDB" id="A0A732CY17"/>
<proteinExistence type="predicted"/>